<organism evidence="7 8">
    <name type="scientific">Viridothelium virens</name>
    <name type="common">Speckled blister lichen</name>
    <name type="synonym">Trypethelium virens</name>
    <dbReference type="NCBI Taxonomy" id="1048519"/>
    <lineage>
        <taxon>Eukaryota</taxon>
        <taxon>Fungi</taxon>
        <taxon>Dikarya</taxon>
        <taxon>Ascomycota</taxon>
        <taxon>Pezizomycotina</taxon>
        <taxon>Dothideomycetes</taxon>
        <taxon>Dothideomycetes incertae sedis</taxon>
        <taxon>Trypetheliales</taxon>
        <taxon>Trypetheliaceae</taxon>
        <taxon>Viridothelium</taxon>
    </lineage>
</organism>
<dbReference type="GO" id="GO:0005840">
    <property type="term" value="C:ribosome"/>
    <property type="evidence" value="ECO:0007669"/>
    <property type="project" value="UniProtKB-KW"/>
</dbReference>
<evidence type="ECO:0000256" key="3">
    <source>
        <dbReference type="ARBA" id="ARBA00022980"/>
    </source>
</evidence>
<keyword evidence="3" id="KW-0689">Ribosomal protein</keyword>
<gene>
    <name evidence="7" type="ORF">EV356DRAFT_501908</name>
</gene>
<protein>
    <recommendedName>
        <fullName evidence="6">Large ribosomal subunit protein mL50</fullName>
    </recommendedName>
</protein>
<keyword evidence="4" id="KW-0496">Mitochondrion</keyword>
<keyword evidence="5" id="KW-0687">Ribonucleoprotein</keyword>
<evidence type="ECO:0000313" key="7">
    <source>
        <dbReference type="EMBL" id="KAF2234358.1"/>
    </source>
</evidence>
<comment type="similarity">
    <text evidence="2">Belongs to the mitochondrion-specific ribosomal protein mL50 family.</text>
</comment>
<keyword evidence="8" id="KW-1185">Reference proteome</keyword>
<dbReference type="OrthoDB" id="6220758at2759"/>
<reference evidence="7" key="1">
    <citation type="journal article" date="2020" name="Stud. Mycol.">
        <title>101 Dothideomycetes genomes: a test case for predicting lifestyles and emergence of pathogens.</title>
        <authorList>
            <person name="Haridas S."/>
            <person name="Albert R."/>
            <person name="Binder M."/>
            <person name="Bloem J."/>
            <person name="Labutti K."/>
            <person name="Salamov A."/>
            <person name="Andreopoulos B."/>
            <person name="Baker S."/>
            <person name="Barry K."/>
            <person name="Bills G."/>
            <person name="Bluhm B."/>
            <person name="Cannon C."/>
            <person name="Castanera R."/>
            <person name="Culley D."/>
            <person name="Daum C."/>
            <person name="Ezra D."/>
            <person name="Gonzalez J."/>
            <person name="Henrissat B."/>
            <person name="Kuo A."/>
            <person name="Liang C."/>
            <person name="Lipzen A."/>
            <person name="Lutzoni F."/>
            <person name="Magnuson J."/>
            <person name="Mondo S."/>
            <person name="Nolan M."/>
            <person name="Ohm R."/>
            <person name="Pangilinan J."/>
            <person name="Park H.-J."/>
            <person name="Ramirez L."/>
            <person name="Alfaro M."/>
            <person name="Sun H."/>
            <person name="Tritt A."/>
            <person name="Yoshinaga Y."/>
            <person name="Zwiers L.-H."/>
            <person name="Turgeon B."/>
            <person name="Goodwin S."/>
            <person name="Spatafora J."/>
            <person name="Crous P."/>
            <person name="Grigoriev I."/>
        </authorList>
    </citation>
    <scope>NUCLEOTIDE SEQUENCE</scope>
    <source>
        <strain evidence="7">Tuck. ex Michener</strain>
    </source>
</reference>
<name>A0A6A6H953_VIRVR</name>
<evidence type="ECO:0000313" key="8">
    <source>
        <dbReference type="Proteomes" id="UP000800092"/>
    </source>
</evidence>
<evidence type="ECO:0000256" key="4">
    <source>
        <dbReference type="ARBA" id="ARBA00023128"/>
    </source>
</evidence>
<evidence type="ECO:0000256" key="6">
    <source>
        <dbReference type="ARBA" id="ARBA00035183"/>
    </source>
</evidence>
<accession>A0A6A6H953</accession>
<dbReference type="Proteomes" id="UP000800092">
    <property type="component" value="Unassembled WGS sequence"/>
</dbReference>
<dbReference type="Pfam" id="PF10501">
    <property type="entry name" value="Ribosomal_L50"/>
    <property type="match status" value="1"/>
</dbReference>
<comment type="subcellular location">
    <subcellularLocation>
        <location evidence="1">Mitochondrion</location>
    </subcellularLocation>
</comment>
<evidence type="ECO:0000256" key="2">
    <source>
        <dbReference type="ARBA" id="ARBA00008860"/>
    </source>
</evidence>
<dbReference type="InterPro" id="IPR018305">
    <property type="entry name" value="Ribosomal_m50"/>
</dbReference>
<dbReference type="EMBL" id="ML991799">
    <property type="protein sequence ID" value="KAF2234358.1"/>
    <property type="molecule type" value="Genomic_DNA"/>
</dbReference>
<proteinExistence type="inferred from homology"/>
<dbReference type="AlphaFoldDB" id="A0A6A6H953"/>
<sequence>MSTPQCFLRPLRTTTSSLKPVPDTRWLCPSCKRRLQQVPSLAIGRRPFSTAKRADRTETSASALQDIETNGQVIGKKTETSVNDVYEPAATWAGLERVGGKEWRRKRQVAKPFEGFFSNSEESNDRDPSVAVCRAVVETLAMRASGGQDLGEFHELGEASEKATITVAPDARSVAFDMDQQDGTKLSYTAIPLSSSDFPDTDEPFGASKKKTTAEKTMQEDSKRMQSWADVPLRDPSFKFTVVKRVMQLIGKPISDPIIQRSKTAGELSSNLLIKPKPKKLYKALQDNDSLSNLTNVKVHDRRVTPIDKETGVGRWKVIEQELLYRDLPVTGHGPR</sequence>
<dbReference type="GO" id="GO:0005739">
    <property type="term" value="C:mitochondrion"/>
    <property type="evidence" value="ECO:0007669"/>
    <property type="project" value="UniProtKB-SubCell"/>
</dbReference>
<evidence type="ECO:0000256" key="1">
    <source>
        <dbReference type="ARBA" id="ARBA00004173"/>
    </source>
</evidence>
<evidence type="ECO:0000256" key="5">
    <source>
        <dbReference type="ARBA" id="ARBA00023274"/>
    </source>
</evidence>
<dbReference type="GO" id="GO:1990904">
    <property type="term" value="C:ribonucleoprotein complex"/>
    <property type="evidence" value="ECO:0007669"/>
    <property type="project" value="UniProtKB-KW"/>
</dbReference>